<dbReference type="EMBL" id="JARH01000161">
    <property type="protein sequence ID" value="EXF84590.1"/>
    <property type="molecule type" value="Genomic_DNA"/>
</dbReference>
<name>A0A010R7B2_9PEZI</name>
<proteinExistence type="predicted"/>
<dbReference type="OrthoDB" id="4833138at2759"/>
<evidence type="ECO:0000313" key="1">
    <source>
        <dbReference type="EMBL" id="EXF84590.1"/>
    </source>
</evidence>
<dbReference type="HOGENOM" id="CLU_1128974_0_0_1"/>
<reference evidence="1 2" key="1">
    <citation type="submission" date="2014-02" db="EMBL/GenBank/DDBJ databases">
        <title>The genome sequence of Colletotrichum fioriniae PJ7.</title>
        <authorList>
            <person name="Baroncelli R."/>
            <person name="Thon M.R."/>
        </authorList>
    </citation>
    <scope>NUCLEOTIDE SEQUENCE [LARGE SCALE GENOMIC DNA]</scope>
    <source>
        <strain evidence="1 2">PJ7</strain>
    </source>
</reference>
<protein>
    <submittedName>
        <fullName evidence="1">Uncharacterized protein</fullName>
    </submittedName>
</protein>
<dbReference type="Proteomes" id="UP000020467">
    <property type="component" value="Unassembled WGS sequence"/>
</dbReference>
<dbReference type="AlphaFoldDB" id="A0A010R7B2"/>
<evidence type="ECO:0000313" key="2">
    <source>
        <dbReference type="Proteomes" id="UP000020467"/>
    </source>
</evidence>
<gene>
    <name evidence="1" type="ORF">CFIO01_04758</name>
</gene>
<keyword evidence="2" id="KW-1185">Reference proteome</keyword>
<comment type="caution">
    <text evidence="1">The sequence shown here is derived from an EMBL/GenBank/DDBJ whole genome shotgun (WGS) entry which is preliminary data.</text>
</comment>
<dbReference type="KEGG" id="cfj:CFIO01_04758"/>
<organism evidence="1 2">
    <name type="scientific">Colletotrichum fioriniae PJ7</name>
    <dbReference type="NCBI Taxonomy" id="1445577"/>
    <lineage>
        <taxon>Eukaryota</taxon>
        <taxon>Fungi</taxon>
        <taxon>Dikarya</taxon>
        <taxon>Ascomycota</taxon>
        <taxon>Pezizomycotina</taxon>
        <taxon>Sordariomycetes</taxon>
        <taxon>Hypocreomycetidae</taxon>
        <taxon>Glomerellales</taxon>
        <taxon>Glomerellaceae</taxon>
        <taxon>Colletotrichum</taxon>
        <taxon>Colletotrichum acutatum species complex</taxon>
    </lineage>
</organism>
<sequence>MSLNMDMSTIGATMTERQTNDLINFRNDLIAWENTRKQYRISGKDVPPAIAAVTSWIEAQLPEAIEAIYDSDLEKARICCNRMRYGMRAFEQFTQEEALYGGLIMELRQILRDHDLIEDLHCSAKRLPALCAKYDVKRIAPQDIEDAQDQQGWRSATNWSDLIRGIDREHHSTAEWNRRYGRCEKRGWRSTPFECPPKPETPFLNVARAVVDLCLDEVSEEDNRESVLDIVRQQMSTPKDFNPYTI</sequence>
<accession>A0A010R7B2</accession>